<dbReference type="InterPro" id="IPR028364">
    <property type="entry name" value="Ribosomal_uL1/biogenesis"/>
</dbReference>
<reference evidence="2" key="1">
    <citation type="submission" date="2023-03" db="EMBL/GenBank/DDBJ databases">
        <title>Mating type loci evolution in Malassezia.</title>
        <authorList>
            <person name="Coelho M.A."/>
        </authorList>
    </citation>
    <scope>NUCLEOTIDE SEQUENCE</scope>
    <source>
        <strain evidence="2">CBS 7876</strain>
    </source>
</reference>
<keyword evidence="3" id="KW-1185">Reference proteome</keyword>
<dbReference type="GO" id="GO:0000502">
    <property type="term" value="C:proteasome complex"/>
    <property type="evidence" value="ECO:0007669"/>
    <property type="project" value="UniProtKB-KW"/>
</dbReference>
<dbReference type="EMBL" id="CP119937">
    <property type="protein sequence ID" value="WFD03500.1"/>
    <property type="molecule type" value="Genomic_DNA"/>
</dbReference>
<dbReference type="InterPro" id="IPR050257">
    <property type="entry name" value="eL8/uL1-like"/>
</dbReference>
<keyword evidence="2" id="KW-0647">Proteasome</keyword>
<feature type="compositionally biased region" description="Basic and acidic residues" evidence="1">
    <location>
        <begin position="1"/>
        <end position="10"/>
    </location>
</feature>
<dbReference type="Pfam" id="PF00687">
    <property type="entry name" value="Ribosomal_L1"/>
    <property type="match status" value="1"/>
</dbReference>
<dbReference type="AlphaFoldDB" id="A0AAF0ISC2"/>
<feature type="compositionally biased region" description="Low complexity" evidence="1">
    <location>
        <begin position="13"/>
        <end position="26"/>
    </location>
</feature>
<dbReference type="Gene3D" id="3.30.190.20">
    <property type="match status" value="1"/>
</dbReference>
<name>A0AAF0ISC2_9BASI</name>
<protein>
    <submittedName>
        <fullName evidence="2">Proteasome-interacting protein cic1</fullName>
    </submittedName>
</protein>
<dbReference type="Proteomes" id="UP001214603">
    <property type="component" value="Chromosome 4"/>
</dbReference>
<evidence type="ECO:0000313" key="2">
    <source>
        <dbReference type="EMBL" id="WFD03500.1"/>
    </source>
</evidence>
<gene>
    <name evidence="2" type="primary">CIC1</name>
    <name evidence="2" type="ORF">MOBT1_002191</name>
</gene>
<evidence type="ECO:0000256" key="1">
    <source>
        <dbReference type="SAM" id="MobiDB-lite"/>
    </source>
</evidence>
<dbReference type="SUPFAM" id="SSF56808">
    <property type="entry name" value="Ribosomal protein L1"/>
    <property type="match status" value="1"/>
</dbReference>
<dbReference type="CDD" id="cd00403">
    <property type="entry name" value="Ribosomal_L1"/>
    <property type="match status" value="1"/>
</dbReference>
<dbReference type="InterPro" id="IPR016095">
    <property type="entry name" value="Ribosomal_uL1_3-a/b-sand"/>
</dbReference>
<accession>A0AAF0ISC2</accession>
<dbReference type="PANTHER" id="PTHR23105">
    <property type="entry name" value="RIBOSOMAL PROTEIN L7AE FAMILY MEMBER"/>
    <property type="match status" value="1"/>
</dbReference>
<proteinExistence type="predicted"/>
<feature type="region of interest" description="Disordered" evidence="1">
    <location>
        <begin position="1"/>
        <end position="47"/>
    </location>
</feature>
<dbReference type="InterPro" id="IPR023674">
    <property type="entry name" value="Ribosomal_uL1-like"/>
</dbReference>
<evidence type="ECO:0000313" key="3">
    <source>
        <dbReference type="Proteomes" id="UP001214603"/>
    </source>
</evidence>
<dbReference type="GO" id="GO:0003723">
    <property type="term" value="F:RNA binding"/>
    <property type="evidence" value="ECO:0007669"/>
    <property type="project" value="InterPro"/>
</dbReference>
<feature type="compositionally biased region" description="Low complexity" evidence="1">
    <location>
        <begin position="34"/>
        <end position="47"/>
    </location>
</feature>
<dbReference type="Gene3D" id="3.40.50.790">
    <property type="match status" value="1"/>
</dbReference>
<sequence>MPPGRTEVRKVTKSATGATPAKAAKSSAKKAVTKKGTQPGAKAAAPPAELIAGKVDAAQARKAFQALAAYTERRADSQVSELPLGASGKDADHTVWLQVTVKELSAHRKVKPARIPLAHPLLDESSSVCLLTKDPQREYKDLLLEKNIVSVNRVVGVEKLKGKFRPFDARRELARAHDLFLADERIVPLLPKLCGSVFYKDRKFPVPVDLTNKKQLPQAIATAIASTYFVQNKGSCTAVKMGTLARHTPEELVENLRVALPQVVSKLPGKWANVQNIEVKTGRSAALPIWNCALRGEGDDVRWAAAGASAPAEES</sequence>
<organism evidence="2 3">
    <name type="scientific">Malassezia obtusa</name>
    <dbReference type="NCBI Taxonomy" id="76774"/>
    <lineage>
        <taxon>Eukaryota</taxon>
        <taxon>Fungi</taxon>
        <taxon>Dikarya</taxon>
        <taxon>Basidiomycota</taxon>
        <taxon>Ustilaginomycotina</taxon>
        <taxon>Malasseziomycetes</taxon>
        <taxon>Malasseziales</taxon>
        <taxon>Malasseziaceae</taxon>
        <taxon>Malassezia</taxon>
    </lineage>
</organism>